<feature type="region of interest" description="Disordered" evidence="3">
    <location>
        <begin position="619"/>
        <end position="640"/>
    </location>
</feature>
<accession>A0A2P1GMG6</accession>
<sequence length="640" mass="69865">MASQNNKKKPDMGKYKGKPENYDPKKAAAGAAAKKGSSSKPKPATGQAKPKTKDGTWKKTETGTGRYTGETLYGLIKGSPDDFETLTYSTNPLVVASEGQDKFLKLETERWSRYKLESFSLELNPMLGKNSVMGTTQLVGVFDNPEDPKGPKTLNSAKKCIHRDIQVGTKGSCKGPRRTDIWYMINPGGDLTNSTPYMMFVALSGKTVRVYGDGNYDGPLSQVVVRYTYLFSGPKDAEGRGTLENVRVEDSPVDLVEEAGKPAVMVVNNTALASYCQRTESLGNPRGLGTWVRKGANILSGLFGVASGVLPPPFNIILNGGAAILKIVAGSTKTTSRFYIYRTMEEAESDTPIVTQETGVTKLRTGLNGAFRQLNHPDPPTWLGGDGSGPGPGPVIPAEKQMYTEFGFPYLGSELIYFTVPCKTKNGNMQPLIMWNESTPTMSPLHYLNDAGDIVEGLDHNFYKTNVESHAGGPIDVNQLLVETCHGYGPADTRRSMIDVLTNATVVNCKVIFDGMLVSGCLFGPESMTLSTAGILMTRKGKQYNAMIFFREAWGGHHLWTVSSTNTSESLTPRPGMFVIRRHEVLAKMDTVGEPTSAKADFETASPREQRLMLEYLEQMRAPLESEDESEPEETNSDVE</sequence>
<feature type="region of interest" description="Disordered" evidence="3">
    <location>
        <begin position="1"/>
        <end position="63"/>
    </location>
</feature>
<dbReference type="EMBL" id="MG599921">
    <property type="protein sequence ID" value="AVM87175.1"/>
    <property type="molecule type" value="Genomic_RNA"/>
</dbReference>
<evidence type="ECO:0000256" key="3">
    <source>
        <dbReference type="SAM" id="MobiDB-lite"/>
    </source>
</evidence>
<keyword evidence="2" id="KW-0946">Virion</keyword>
<name>A0A2P1GMG6_9VIRU</name>
<feature type="compositionally biased region" description="Basic and acidic residues" evidence="3">
    <location>
        <begin position="51"/>
        <end position="61"/>
    </location>
</feature>
<proteinExistence type="predicted"/>
<organism evidence="4">
    <name type="scientific">Wenling longspine snipefish astrovirus</name>
    <dbReference type="NCBI Taxonomy" id="2116418"/>
    <lineage>
        <taxon>Viruses</taxon>
        <taxon>Riboviria</taxon>
        <taxon>Orthornavirae</taxon>
        <taxon>Pisuviricota</taxon>
        <taxon>Stelpaviricetes</taxon>
        <taxon>Stellavirales</taxon>
        <taxon>Astroviridae</taxon>
    </lineage>
</organism>
<dbReference type="InterPro" id="IPR029053">
    <property type="entry name" value="Viral_coat"/>
</dbReference>
<evidence type="ECO:0000256" key="2">
    <source>
        <dbReference type="ARBA" id="ARBA00022844"/>
    </source>
</evidence>
<feature type="compositionally biased region" description="Acidic residues" evidence="3">
    <location>
        <begin position="625"/>
        <end position="640"/>
    </location>
</feature>
<evidence type="ECO:0000256" key="1">
    <source>
        <dbReference type="ARBA" id="ARBA00004328"/>
    </source>
</evidence>
<feature type="compositionally biased region" description="Basic and acidic residues" evidence="3">
    <location>
        <begin position="8"/>
        <end position="26"/>
    </location>
</feature>
<protein>
    <submittedName>
        <fullName evidence="4">Capsid protein</fullName>
    </submittedName>
</protein>
<feature type="compositionally biased region" description="Low complexity" evidence="3">
    <location>
        <begin position="27"/>
        <end position="44"/>
    </location>
</feature>
<comment type="subcellular location">
    <subcellularLocation>
        <location evidence="1">Virion</location>
    </subcellularLocation>
</comment>
<evidence type="ECO:0000313" key="4">
    <source>
        <dbReference type="EMBL" id="AVM87175.1"/>
    </source>
</evidence>
<dbReference type="Gene3D" id="2.60.120.20">
    <property type="match status" value="1"/>
</dbReference>
<dbReference type="GO" id="GO:0044423">
    <property type="term" value="C:virion component"/>
    <property type="evidence" value="ECO:0007669"/>
    <property type="project" value="UniProtKB-KW"/>
</dbReference>
<reference evidence="4" key="1">
    <citation type="journal article" date="2018" name="Nature">
        <title>The evolutionary history of vertebrate RNA viruses.</title>
        <authorList>
            <person name="Shi M."/>
            <person name="Lin X.D."/>
            <person name="Chen X."/>
            <person name="Tian J.H."/>
            <person name="Chen L.J."/>
            <person name="Li K."/>
            <person name="Wang W."/>
            <person name="Eden J.S."/>
            <person name="Shen J.J."/>
            <person name="Liu L."/>
            <person name="Holmes E.C."/>
            <person name="Zhang Y.Z."/>
        </authorList>
    </citation>
    <scope>NUCLEOTIDE SEQUENCE</scope>
    <source>
        <strain evidence="4">XQTMC49337</strain>
    </source>
</reference>